<protein>
    <recommendedName>
        <fullName evidence="1">Putative carbohydrate metabolism domain-containing protein</fullName>
    </recommendedName>
</protein>
<evidence type="ECO:0000313" key="2">
    <source>
        <dbReference type="EMBL" id="EFZ35958.1"/>
    </source>
</evidence>
<accession>E7RTF2</accession>
<dbReference type="EMBL" id="AEPE02000006">
    <property type="protein sequence ID" value="EFZ35958.1"/>
    <property type="molecule type" value="Genomic_DNA"/>
</dbReference>
<keyword evidence="3" id="KW-1185">Reference proteome</keyword>
<evidence type="ECO:0000313" key="3">
    <source>
        <dbReference type="Proteomes" id="UP000005580"/>
    </source>
</evidence>
<dbReference type="InterPro" id="IPR038653">
    <property type="entry name" value="Put_CMD_sf"/>
</dbReference>
<dbReference type="Proteomes" id="UP000005580">
    <property type="component" value="Unassembled WGS sequence"/>
</dbReference>
<dbReference type="PROSITE" id="PS51257">
    <property type="entry name" value="PROKAR_LIPOPROTEIN"/>
    <property type="match status" value="1"/>
</dbReference>
<organism evidence="2 3">
    <name type="scientific">Hoylesella oralis ATCC 33269</name>
    <dbReference type="NCBI Taxonomy" id="873533"/>
    <lineage>
        <taxon>Bacteria</taxon>
        <taxon>Pseudomonadati</taxon>
        <taxon>Bacteroidota</taxon>
        <taxon>Bacteroidia</taxon>
        <taxon>Bacteroidales</taxon>
        <taxon>Prevotellaceae</taxon>
        <taxon>Hoylesella</taxon>
    </lineage>
</organism>
<dbReference type="HOGENOM" id="CLU_058034_0_0_10"/>
<comment type="caution">
    <text evidence="2">The sequence shown here is derived from an EMBL/GenBank/DDBJ whole genome shotgun (WGS) entry which is preliminary data.</text>
</comment>
<gene>
    <name evidence="2" type="ORF">HMPREF0663_12025</name>
</gene>
<dbReference type="Pfam" id="PF13201">
    <property type="entry name" value="PCMD"/>
    <property type="match status" value="1"/>
</dbReference>
<dbReference type="InterPro" id="IPR025112">
    <property type="entry name" value="PCMD"/>
</dbReference>
<dbReference type="AlphaFoldDB" id="E7RTF2"/>
<reference evidence="2" key="1">
    <citation type="submission" date="2011-01" db="EMBL/GenBank/DDBJ databases">
        <authorList>
            <person name="Muzny D."/>
            <person name="Qin X."/>
            <person name="Buhay C."/>
            <person name="Dugan-Rocha S."/>
            <person name="Ding Y."/>
            <person name="Chen G."/>
            <person name="Hawes A."/>
            <person name="Holder M."/>
            <person name="Jhangiani S."/>
            <person name="Johnson A."/>
            <person name="Khan Z."/>
            <person name="Li Z."/>
            <person name="Liu W."/>
            <person name="Liu X."/>
            <person name="Perez L."/>
            <person name="Shen H."/>
            <person name="Wang Q."/>
            <person name="Watt J."/>
            <person name="Xi L."/>
            <person name="Xin Y."/>
            <person name="Zhou J."/>
            <person name="Deng J."/>
            <person name="Jiang H."/>
            <person name="Liu Y."/>
            <person name="Qu J."/>
            <person name="Song X.-Z."/>
            <person name="Zhang L."/>
            <person name="Villasana D."/>
            <person name="Johnson A."/>
            <person name="Liu J."/>
            <person name="Liyanage D."/>
            <person name="Lorensuhewa L."/>
            <person name="Robinson T."/>
            <person name="Song A."/>
            <person name="Song B.-B."/>
            <person name="Dinh H."/>
            <person name="Thornton R."/>
            <person name="Coyle M."/>
            <person name="Francisco L."/>
            <person name="Jackson L."/>
            <person name="Javaid M."/>
            <person name="Korchina V."/>
            <person name="Kovar C."/>
            <person name="Mata R."/>
            <person name="Mathew T."/>
            <person name="Ngo R."/>
            <person name="Nguyen L."/>
            <person name="Nguyen N."/>
            <person name="Okwuonu G."/>
            <person name="Ongeri F."/>
            <person name="Pham C."/>
            <person name="Simmons D."/>
            <person name="Wilczek-Boney K."/>
            <person name="Hale W."/>
            <person name="Jakkamsetti A."/>
            <person name="Pham P."/>
            <person name="Ruth R."/>
            <person name="San Lucas F."/>
            <person name="Warren J."/>
            <person name="Zhang J."/>
            <person name="Zhao Z."/>
            <person name="Zhou C."/>
            <person name="Zhu D."/>
            <person name="Lee S."/>
            <person name="Bess C."/>
            <person name="Blankenburg K."/>
            <person name="Forbes L."/>
            <person name="Fu Q."/>
            <person name="Gubbala S."/>
            <person name="Hirani K."/>
            <person name="Jayaseelan J.C."/>
            <person name="Lara F."/>
            <person name="Munidasa M."/>
            <person name="Palculict T."/>
            <person name="Patil S."/>
            <person name="Pu L.-L."/>
            <person name="Saada N."/>
            <person name="Tang L."/>
            <person name="Weissenberger G."/>
            <person name="Zhu Y."/>
            <person name="Hemphill L."/>
            <person name="Shang Y."/>
            <person name="Youmans B."/>
            <person name="Ayvaz T."/>
            <person name="Ross M."/>
            <person name="Santibanez J."/>
            <person name="Aqrawi P."/>
            <person name="Gross S."/>
            <person name="Joshi V."/>
            <person name="Fowler G."/>
            <person name="Nazareth L."/>
            <person name="Reid J."/>
            <person name="Worley K."/>
            <person name="Petrosino J."/>
            <person name="Highlander S."/>
            <person name="Gibbs R."/>
        </authorList>
    </citation>
    <scope>NUCLEOTIDE SEQUENCE [LARGE SCALE GENOMIC DNA]</scope>
    <source>
        <strain evidence="2">ATCC 33269</strain>
    </source>
</reference>
<dbReference type="Gene3D" id="2.60.120.890">
    <property type="entry name" value="BT2081, beta-jelly-roll domain"/>
    <property type="match status" value="1"/>
</dbReference>
<proteinExistence type="predicted"/>
<name>E7RTF2_9BACT</name>
<sequence length="373" mass="41058">MTKISTYLFISSCLLLSSCFKEEAPNAECDIEQVFVHVDRPESVFFNATDTLKNVPSTDSTIVFSVRHGADLTALAPMFRITNGATIVPQSGSIHDFSLSSVDYTVTSEDGMWHRTYKVSFVPFVSSIDFGFENYELEPQGKKYYIWHNALSNGDSWANGNAGFALSMGSAKPDEYPSVPLEKGRTGAGLQLITRDTGPFGVLANKRLAAGNFFLGSFDLREALRNPLKSTHFGVPFDQHPLSFKGYYQYVPGPKFQDVNGNPVATKVDSAAIYAVFYRNHDDTGAAVTLDGSNIKTSPLIVAIAELHDIKTVETWTLFDVNFEYSAQIDKQLLENKGYSLAIVFSSSKNGDHFEGAIGSKLLIDDIQVICEK</sequence>
<evidence type="ECO:0000259" key="1">
    <source>
        <dbReference type="Pfam" id="PF13201"/>
    </source>
</evidence>
<dbReference type="RefSeq" id="WP_004370222.1">
    <property type="nucleotide sequence ID" value="NZ_GL833119.1"/>
</dbReference>
<dbReference type="Gene3D" id="2.60.40.2340">
    <property type="match status" value="1"/>
</dbReference>
<dbReference type="eggNOG" id="ENOG502Z913">
    <property type="taxonomic scope" value="Bacteria"/>
</dbReference>
<feature type="domain" description="Putative carbohydrate metabolism" evidence="1">
    <location>
        <begin position="132"/>
        <end position="370"/>
    </location>
</feature>
<dbReference type="STRING" id="28134.SAMN05444288_1142"/>